<reference evidence="1 2" key="1">
    <citation type="journal article" date="2018" name="J. Allergy Clin. Immunol.">
        <title>High-quality assembly of Dermatophagoides pteronyssinus genome and transcriptome reveals a wide range of novel allergens.</title>
        <authorList>
            <person name="Liu X.Y."/>
            <person name="Yang K.Y."/>
            <person name="Wang M.Q."/>
            <person name="Kwok J.S."/>
            <person name="Zeng X."/>
            <person name="Yang Z."/>
            <person name="Xiao X.J."/>
            <person name="Lau C.P."/>
            <person name="Li Y."/>
            <person name="Huang Z.M."/>
            <person name="Ba J.G."/>
            <person name="Yim A.K."/>
            <person name="Ouyang C.Y."/>
            <person name="Ngai S.M."/>
            <person name="Chan T.F."/>
            <person name="Leung E.L."/>
            <person name="Liu L."/>
            <person name="Liu Z.G."/>
            <person name="Tsui S.K."/>
        </authorList>
    </citation>
    <scope>NUCLEOTIDE SEQUENCE [LARGE SCALE GENOMIC DNA]</scope>
    <source>
        <strain evidence="1">Derp</strain>
    </source>
</reference>
<dbReference type="Proteomes" id="UP000887458">
    <property type="component" value="Unassembled WGS sequence"/>
</dbReference>
<organism evidence="1 2">
    <name type="scientific">Dermatophagoides pteronyssinus</name>
    <name type="common">European house dust mite</name>
    <dbReference type="NCBI Taxonomy" id="6956"/>
    <lineage>
        <taxon>Eukaryota</taxon>
        <taxon>Metazoa</taxon>
        <taxon>Ecdysozoa</taxon>
        <taxon>Arthropoda</taxon>
        <taxon>Chelicerata</taxon>
        <taxon>Arachnida</taxon>
        <taxon>Acari</taxon>
        <taxon>Acariformes</taxon>
        <taxon>Sarcoptiformes</taxon>
        <taxon>Astigmata</taxon>
        <taxon>Psoroptidia</taxon>
        <taxon>Analgoidea</taxon>
        <taxon>Pyroglyphidae</taxon>
        <taxon>Dermatophagoidinae</taxon>
        <taxon>Dermatophagoides</taxon>
    </lineage>
</organism>
<accession>A0ABQ8ISR7</accession>
<reference evidence="1 2" key="2">
    <citation type="journal article" date="2022" name="Mol. Biol. Evol.">
        <title>Comparative Genomics Reveals Insights into the Divergent Evolution of Astigmatic Mites and Household Pest Adaptations.</title>
        <authorList>
            <person name="Xiong Q."/>
            <person name="Wan A.T."/>
            <person name="Liu X."/>
            <person name="Fung C.S."/>
            <person name="Xiao X."/>
            <person name="Malainual N."/>
            <person name="Hou J."/>
            <person name="Wang L."/>
            <person name="Wang M."/>
            <person name="Yang K.Y."/>
            <person name="Cui Y."/>
            <person name="Leung E.L."/>
            <person name="Nong W."/>
            <person name="Shin S.K."/>
            <person name="Au S.W."/>
            <person name="Jeong K.Y."/>
            <person name="Chew F.T."/>
            <person name="Hui J.H."/>
            <person name="Leung T.F."/>
            <person name="Tungtrongchitr A."/>
            <person name="Zhong N."/>
            <person name="Liu Z."/>
            <person name="Tsui S.K."/>
        </authorList>
    </citation>
    <scope>NUCLEOTIDE SEQUENCE [LARGE SCALE GENOMIC DNA]</scope>
    <source>
        <strain evidence="1">Derp</strain>
    </source>
</reference>
<protein>
    <submittedName>
        <fullName evidence="1">Uncharacterized protein</fullName>
    </submittedName>
</protein>
<sequence>MIKKNCSSSIKLYLDQKIYVSLINTTISGWYLLQDFNDFFFSAVIYRWEFKLQFEKKFITKKLRKLKKNI</sequence>
<keyword evidence="2" id="KW-1185">Reference proteome</keyword>
<comment type="caution">
    <text evidence="1">The sequence shown here is derived from an EMBL/GenBank/DDBJ whole genome shotgun (WGS) entry which is preliminary data.</text>
</comment>
<name>A0ABQ8ISR7_DERPT</name>
<dbReference type="EMBL" id="NJHN03000121">
    <property type="protein sequence ID" value="KAH9413358.1"/>
    <property type="molecule type" value="Genomic_DNA"/>
</dbReference>
<evidence type="ECO:0000313" key="1">
    <source>
        <dbReference type="EMBL" id="KAH9413358.1"/>
    </source>
</evidence>
<proteinExistence type="predicted"/>
<evidence type="ECO:0000313" key="2">
    <source>
        <dbReference type="Proteomes" id="UP000887458"/>
    </source>
</evidence>
<gene>
    <name evidence="1" type="ORF">DERP_007834</name>
</gene>